<protein>
    <recommendedName>
        <fullName evidence="1">SET domain-containing protein</fullName>
    </recommendedName>
</protein>
<comment type="caution">
    <text evidence="2">The sequence shown here is derived from an EMBL/GenBank/DDBJ whole genome shotgun (WGS) entry which is preliminary data.</text>
</comment>
<dbReference type="PROSITE" id="PS50280">
    <property type="entry name" value="SET"/>
    <property type="match status" value="1"/>
</dbReference>
<dbReference type="AlphaFoldDB" id="A0A2H0N4K3"/>
<dbReference type="InterPro" id="IPR001214">
    <property type="entry name" value="SET_dom"/>
</dbReference>
<dbReference type="Gene3D" id="2.170.270.10">
    <property type="entry name" value="SET domain"/>
    <property type="match status" value="2"/>
</dbReference>
<dbReference type="Proteomes" id="UP000229600">
    <property type="component" value="Unassembled WGS sequence"/>
</dbReference>
<dbReference type="InterPro" id="IPR046341">
    <property type="entry name" value="SET_dom_sf"/>
</dbReference>
<dbReference type="SUPFAM" id="SSF82199">
    <property type="entry name" value="SET domain"/>
    <property type="match status" value="2"/>
</dbReference>
<dbReference type="SMART" id="SM00317">
    <property type="entry name" value="SET"/>
    <property type="match status" value="2"/>
</dbReference>
<dbReference type="Pfam" id="PF00856">
    <property type="entry name" value="SET"/>
    <property type="match status" value="2"/>
</dbReference>
<accession>A0A2H0N4K3</accession>
<sequence length="310" mass="36353">MEKIEIKSSSIHGKGIFAKDKIKKGETIFHVRGATIKYPFVPDWRIGQDWLNIGPNTWKIAYRNNPWPYINHSCEPNAGLFGKTKVVAMHPIDIGSEINIDYSCTEGSTSKWKMKCNCRKKQCRKIIRSIQFLPKKLFIKYKKFIPLFLQKEYLAQKVYEDKMNNGKNALFAKEKIKKGEIVFKVKGPIIHYPKPPKSEIGFRWLGIEKNTWLIPKRDNPWYVMCHSCEPNVGLQNRTNVVAMRTIFPHQEITIDDSITEADLNWKVTCSCHSKNCRKEIRSIQYLPQKLYKKYQPFIPKFFQNTYKKGI</sequence>
<name>A0A2H0N4K3_9BACT</name>
<proteinExistence type="predicted"/>
<gene>
    <name evidence="2" type="ORF">COV59_04005</name>
</gene>
<dbReference type="PANTHER" id="PTHR12350">
    <property type="entry name" value="HISTONE-LYSINE N-METHYLTRANSFERASE-RELATED"/>
    <property type="match status" value="1"/>
</dbReference>
<evidence type="ECO:0000259" key="1">
    <source>
        <dbReference type="PROSITE" id="PS50280"/>
    </source>
</evidence>
<feature type="domain" description="SET" evidence="1">
    <location>
        <begin position="2"/>
        <end position="103"/>
    </location>
</feature>
<reference evidence="2 3" key="1">
    <citation type="submission" date="2017-09" db="EMBL/GenBank/DDBJ databases">
        <title>Depth-based differentiation of microbial function through sediment-hosted aquifers and enrichment of novel symbionts in the deep terrestrial subsurface.</title>
        <authorList>
            <person name="Probst A.J."/>
            <person name="Ladd B."/>
            <person name="Jarett J.K."/>
            <person name="Geller-Mcgrath D.E."/>
            <person name="Sieber C.M."/>
            <person name="Emerson J.B."/>
            <person name="Anantharaman K."/>
            <person name="Thomas B.C."/>
            <person name="Malmstrom R."/>
            <person name="Stieglmeier M."/>
            <person name="Klingl A."/>
            <person name="Woyke T."/>
            <person name="Ryan C.M."/>
            <person name="Banfield J.F."/>
        </authorList>
    </citation>
    <scope>NUCLEOTIDE SEQUENCE [LARGE SCALE GENOMIC DNA]</scope>
    <source>
        <strain evidence="2">CG11_big_fil_rev_8_21_14_0_20_39_34</strain>
    </source>
</reference>
<organism evidence="2 3">
    <name type="scientific">Candidatus Magasanikbacteria bacterium CG11_big_fil_rev_8_21_14_0_20_39_34</name>
    <dbReference type="NCBI Taxonomy" id="1974653"/>
    <lineage>
        <taxon>Bacteria</taxon>
        <taxon>Candidatus Magasanikiibacteriota</taxon>
    </lineage>
</organism>
<dbReference type="InterPro" id="IPR053201">
    <property type="entry name" value="Flavunoidine_N-MTase"/>
</dbReference>
<dbReference type="EMBL" id="PCWN01000008">
    <property type="protein sequence ID" value="PIR03808.1"/>
    <property type="molecule type" value="Genomic_DNA"/>
</dbReference>
<dbReference type="PANTHER" id="PTHR12350:SF19">
    <property type="entry name" value="SET DOMAIN-CONTAINING PROTEIN"/>
    <property type="match status" value="1"/>
</dbReference>
<evidence type="ECO:0000313" key="2">
    <source>
        <dbReference type="EMBL" id="PIR03808.1"/>
    </source>
</evidence>
<evidence type="ECO:0000313" key="3">
    <source>
        <dbReference type="Proteomes" id="UP000229600"/>
    </source>
</evidence>